<evidence type="ECO:0000256" key="1">
    <source>
        <dbReference type="SAM" id="MobiDB-lite"/>
    </source>
</evidence>
<proteinExistence type="predicted"/>
<dbReference type="AlphaFoldDB" id="A0AAN9F755"/>
<sequence>MKRQRGGGNVNPPKVEKEVAAHAMGKKKAKKDVEQKKVVKSIVDQEEKEEERKEIKGEDEQVVAGDNNNNNDNAMGWNFEEHMPWLGGVVDEQMSWGSTWFPWWDMDFNGDAFSSLYNDVVWDDDIWNHNKEIPITLDRKV</sequence>
<gene>
    <name evidence="2" type="ORF">RIF29_22500</name>
</gene>
<dbReference type="EMBL" id="JAYWIO010000004">
    <property type="protein sequence ID" value="KAK7269765.1"/>
    <property type="molecule type" value="Genomic_DNA"/>
</dbReference>
<evidence type="ECO:0000313" key="2">
    <source>
        <dbReference type="EMBL" id="KAK7269765.1"/>
    </source>
</evidence>
<name>A0AAN9F755_CROPI</name>
<dbReference type="Proteomes" id="UP001372338">
    <property type="component" value="Unassembled WGS sequence"/>
</dbReference>
<feature type="compositionally biased region" description="Basic and acidic residues" evidence="1">
    <location>
        <begin position="50"/>
        <end position="59"/>
    </location>
</feature>
<keyword evidence="3" id="KW-1185">Reference proteome</keyword>
<organism evidence="2 3">
    <name type="scientific">Crotalaria pallida</name>
    <name type="common">Smooth rattlebox</name>
    <name type="synonym">Crotalaria striata</name>
    <dbReference type="NCBI Taxonomy" id="3830"/>
    <lineage>
        <taxon>Eukaryota</taxon>
        <taxon>Viridiplantae</taxon>
        <taxon>Streptophyta</taxon>
        <taxon>Embryophyta</taxon>
        <taxon>Tracheophyta</taxon>
        <taxon>Spermatophyta</taxon>
        <taxon>Magnoliopsida</taxon>
        <taxon>eudicotyledons</taxon>
        <taxon>Gunneridae</taxon>
        <taxon>Pentapetalae</taxon>
        <taxon>rosids</taxon>
        <taxon>fabids</taxon>
        <taxon>Fabales</taxon>
        <taxon>Fabaceae</taxon>
        <taxon>Papilionoideae</taxon>
        <taxon>50 kb inversion clade</taxon>
        <taxon>genistoids sensu lato</taxon>
        <taxon>core genistoids</taxon>
        <taxon>Crotalarieae</taxon>
        <taxon>Crotalaria</taxon>
    </lineage>
</organism>
<evidence type="ECO:0000313" key="3">
    <source>
        <dbReference type="Proteomes" id="UP001372338"/>
    </source>
</evidence>
<protein>
    <submittedName>
        <fullName evidence="2">Uncharacterized protein</fullName>
    </submittedName>
</protein>
<accession>A0AAN9F755</accession>
<feature type="region of interest" description="Disordered" evidence="1">
    <location>
        <begin position="1"/>
        <end position="76"/>
    </location>
</feature>
<comment type="caution">
    <text evidence="2">The sequence shown here is derived from an EMBL/GenBank/DDBJ whole genome shotgun (WGS) entry which is preliminary data.</text>
</comment>
<reference evidence="2 3" key="1">
    <citation type="submission" date="2024-01" db="EMBL/GenBank/DDBJ databases">
        <title>The genomes of 5 underutilized Papilionoideae crops provide insights into root nodulation and disease resistanc.</title>
        <authorList>
            <person name="Yuan L."/>
        </authorList>
    </citation>
    <scope>NUCLEOTIDE SEQUENCE [LARGE SCALE GENOMIC DNA]</scope>
    <source>
        <strain evidence="2">ZHUSHIDOU_FW_LH</strain>
        <tissue evidence="2">Leaf</tissue>
    </source>
</reference>